<protein>
    <submittedName>
        <fullName evidence="3">Uncharacterized protein</fullName>
    </submittedName>
</protein>
<evidence type="ECO:0000256" key="2">
    <source>
        <dbReference type="ARBA" id="ARBA00022840"/>
    </source>
</evidence>
<name>A0AAD9ZMM3_9ROSI</name>
<evidence type="ECO:0000313" key="3">
    <source>
        <dbReference type="EMBL" id="KAK3184782.1"/>
    </source>
</evidence>
<dbReference type="GO" id="GO:0004674">
    <property type="term" value="F:protein serine/threonine kinase activity"/>
    <property type="evidence" value="ECO:0007669"/>
    <property type="project" value="TreeGrafter"/>
</dbReference>
<dbReference type="GO" id="GO:0005886">
    <property type="term" value="C:plasma membrane"/>
    <property type="evidence" value="ECO:0007669"/>
    <property type="project" value="TreeGrafter"/>
</dbReference>
<evidence type="ECO:0000256" key="1">
    <source>
        <dbReference type="ARBA" id="ARBA00022741"/>
    </source>
</evidence>
<comment type="caution">
    <text evidence="3">The sequence shown here is derived from an EMBL/GenBank/DDBJ whole genome shotgun (WGS) entry which is preliminary data.</text>
</comment>
<dbReference type="Gene3D" id="1.10.510.10">
    <property type="entry name" value="Transferase(Phosphotransferase) domain 1"/>
    <property type="match status" value="1"/>
</dbReference>
<dbReference type="InterPro" id="IPR011009">
    <property type="entry name" value="Kinase-like_dom_sf"/>
</dbReference>
<dbReference type="InterPro" id="IPR045274">
    <property type="entry name" value="WAK-like"/>
</dbReference>
<dbReference type="EMBL" id="JANJYJ010000010">
    <property type="protein sequence ID" value="KAK3184782.1"/>
    <property type="molecule type" value="Genomic_DNA"/>
</dbReference>
<dbReference type="PANTHER" id="PTHR27005:SF515">
    <property type="entry name" value="WALL-ASSOCIATED RECEPTOR KINASE-LIKE 10-RELATED"/>
    <property type="match status" value="1"/>
</dbReference>
<sequence length="211" mass="23788">MICKNTIGSYGCYPPGGSSSSKRRPWKLFLLIGAWWLWAIVQKRKEIKLKEKFFKRNGGLLLQQQLTSFEASHDQSRLFSSRELDQATEHFNVNRILGQGGQGTVYKGMLTDGRIIALWSSNLSSFYGQKPTSITRIQDGLSLITYFIDSMDENSLNEILDNQVSGSGKKEEIMAIANIAKKVYKLKWRKRPAMKEVANGVGGDSSTTKRQ</sequence>
<dbReference type="Gene3D" id="3.30.200.20">
    <property type="entry name" value="Phosphorylase Kinase, domain 1"/>
    <property type="match status" value="1"/>
</dbReference>
<dbReference type="SUPFAM" id="SSF56112">
    <property type="entry name" value="Protein kinase-like (PK-like)"/>
    <property type="match status" value="1"/>
</dbReference>
<evidence type="ECO:0000313" key="4">
    <source>
        <dbReference type="Proteomes" id="UP001281410"/>
    </source>
</evidence>
<keyword evidence="1" id="KW-0547">Nucleotide-binding</keyword>
<dbReference type="Proteomes" id="UP001281410">
    <property type="component" value="Unassembled WGS sequence"/>
</dbReference>
<dbReference type="GO" id="GO:0007166">
    <property type="term" value="P:cell surface receptor signaling pathway"/>
    <property type="evidence" value="ECO:0007669"/>
    <property type="project" value="InterPro"/>
</dbReference>
<dbReference type="GO" id="GO:0005524">
    <property type="term" value="F:ATP binding"/>
    <property type="evidence" value="ECO:0007669"/>
    <property type="project" value="UniProtKB-KW"/>
</dbReference>
<dbReference type="PANTHER" id="PTHR27005">
    <property type="entry name" value="WALL-ASSOCIATED RECEPTOR KINASE-LIKE 21"/>
    <property type="match status" value="1"/>
</dbReference>
<gene>
    <name evidence="3" type="ORF">Dsin_032068</name>
</gene>
<organism evidence="3 4">
    <name type="scientific">Dipteronia sinensis</name>
    <dbReference type="NCBI Taxonomy" id="43782"/>
    <lineage>
        <taxon>Eukaryota</taxon>
        <taxon>Viridiplantae</taxon>
        <taxon>Streptophyta</taxon>
        <taxon>Embryophyta</taxon>
        <taxon>Tracheophyta</taxon>
        <taxon>Spermatophyta</taxon>
        <taxon>Magnoliopsida</taxon>
        <taxon>eudicotyledons</taxon>
        <taxon>Gunneridae</taxon>
        <taxon>Pentapetalae</taxon>
        <taxon>rosids</taxon>
        <taxon>malvids</taxon>
        <taxon>Sapindales</taxon>
        <taxon>Sapindaceae</taxon>
        <taxon>Hippocastanoideae</taxon>
        <taxon>Acereae</taxon>
        <taxon>Dipteronia</taxon>
    </lineage>
</organism>
<keyword evidence="4" id="KW-1185">Reference proteome</keyword>
<proteinExistence type="predicted"/>
<keyword evidence="2" id="KW-0067">ATP-binding</keyword>
<accession>A0AAD9ZMM3</accession>
<dbReference type="AlphaFoldDB" id="A0AAD9ZMM3"/>
<reference evidence="3" key="1">
    <citation type="journal article" date="2023" name="Plant J.">
        <title>Genome sequences and population genomics provide insights into the demographic history, inbreeding, and mutation load of two 'living fossil' tree species of Dipteronia.</title>
        <authorList>
            <person name="Feng Y."/>
            <person name="Comes H.P."/>
            <person name="Chen J."/>
            <person name="Zhu S."/>
            <person name="Lu R."/>
            <person name="Zhang X."/>
            <person name="Li P."/>
            <person name="Qiu J."/>
            <person name="Olsen K.M."/>
            <person name="Qiu Y."/>
        </authorList>
    </citation>
    <scope>NUCLEOTIDE SEQUENCE</scope>
    <source>
        <strain evidence="3">NBL</strain>
    </source>
</reference>